<comment type="similarity">
    <text evidence="4">Belongs to the WhiA family.</text>
</comment>
<dbReference type="InterPro" id="IPR003802">
    <property type="entry name" value="Sporulation_regulator_WhiA"/>
</dbReference>
<proteinExistence type="inferred from homology"/>
<dbReference type="Pfam" id="PF10298">
    <property type="entry name" value="WhiA_N"/>
    <property type="match status" value="1"/>
</dbReference>
<comment type="function">
    <text evidence="4">Involved in cell division and chromosome segregation.</text>
</comment>
<dbReference type="InterPro" id="IPR018478">
    <property type="entry name" value="Sporu_reg_WhiA_N_dom"/>
</dbReference>
<keyword evidence="3 4" id="KW-0131">Cell cycle</keyword>
<evidence type="ECO:0000256" key="4">
    <source>
        <dbReference type="HAMAP-Rule" id="MF_01420"/>
    </source>
</evidence>
<gene>
    <name evidence="4" type="primary">whiA</name>
    <name evidence="8" type="ORF">SAMN02746091_02395</name>
</gene>
<dbReference type="InterPro" id="IPR039518">
    <property type="entry name" value="WhiA_LAGLIDADG_dom"/>
</dbReference>
<evidence type="ECO:0000313" key="8">
    <source>
        <dbReference type="EMBL" id="SHF38289.1"/>
    </source>
</evidence>
<evidence type="ECO:0000256" key="2">
    <source>
        <dbReference type="ARBA" id="ARBA00023125"/>
    </source>
</evidence>
<dbReference type="Pfam" id="PF02650">
    <property type="entry name" value="HTH_WhiA"/>
    <property type="match status" value="1"/>
</dbReference>
<feature type="domain" description="Sporulation regulator WhiA C-terminal" evidence="5">
    <location>
        <begin position="227"/>
        <end position="310"/>
    </location>
</feature>
<feature type="domain" description="WhiA LAGLIDADG-like" evidence="7">
    <location>
        <begin position="133"/>
        <end position="224"/>
    </location>
</feature>
<dbReference type="NCBIfam" id="TIGR00647">
    <property type="entry name" value="DNA_bind_WhiA"/>
    <property type="match status" value="1"/>
</dbReference>
<evidence type="ECO:0000313" key="9">
    <source>
        <dbReference type="Proteomes" id="UP000184423"/>
    </source>
</evidence>
<dbReference type="Gene3D" id="3.10.28.10">
    <property type="entry name" value="Homing endonucleases"/>
    <property type="match status" value="1"/>
</dbReference>
<organism evidence="8 9">
    <name type="scientific">Caloramator proteoclasticus DSM 10124</name>
    <dbReference type="NCBI Taxonomy" id="1121262"/>
    <lineage>
        <taxon>Bacteria</taxon>
        <taxon>Bacillati</taxon>
        <taxon>Bacillota</taxon>
        <taxon>Clostridia</taxon>
        <taxon>Eubacteriales</taxon>
        <taxon>Clostridiaceae</taxon>
        <taxon>Caloramator</taxon>
    </lineage>
</organism>
<evidence type="ECO:0000259" key="7">
    <source>
        <dbReference type="Pfam" id="PF14527"/>
    </source>
</evidence>
<keyword evidence="1 4" id="KW-0132">Cell division</keyword>
<dbReference type="RefSeq" id="WP_027307626.1">
    <property type="nucleotide sequence ID" value="NZ_FQVG01000064.1"/>
</dbReference>
<keyword evidence="9" id="KW-1185">Reference proteome</keyword>
<dbReference type="AlphaFoldDB" id="A0A1M5B734"/>
<name>A0A1M5B734_9CLOT</name>
<dbReference type="GO" id="GO:0043937">
    <property type="term" value="P:regulation of sporulation"/>
    <property type="evidence" value="ECO:0007669"/>
    <property type="project" value="InterPro"/>
</dbReference>
<dbReference type="Pfam" id="PF14527">
    <property type="entry name" value="LAGLIDADG_WhiA"/>
    <property type="match status" value="1"/>
</dbReference>
<dbReference type="HAMAP" id="MF_01420">
    <property type="entry name" value="HTH_type_WhiA"/>
    <property type="match status" value="1"/>
</dbReference>
<keyword evidence="2 4" id="KW-0238">DNA-binding</keyword>
<evidence type="ECO:0000259" key="6">
    <source>
        <dbReference type="Pfam" id="PF10298"/>
    </source>
</evidence>
<evidence type="ECO:0000256" key="3">
    <source>
        <dbReference type="ARBA" id="ARBA00023306"/>
    </source>
</evidence>
<protein>
    <recommendedName>
        <fullName evidence="4">Probable cell division protein WhiA</fullName>
    </recommendedName>
</protein>
<evidence type="ECO:0000256" key="1">
    <source>
        <dbReference type="ARBA" id="ARBA00022618"/>
    </source>
</evidence>
<evidence type="ECO:0000259" key="5">
    <source>
        <dbReference type="Pfam" id="PF02650"/>
    </source>
</evidence>
<dbReference type="Proteomes" id="UP000184423">
    <property type="component" value="Unassembled WGS sequence"/>
</dbReference>
<dbReference type="PANTHER" id="PTHR37307:SF1">
    <property type="entry name" value="CELL DIVISION PROTEIN WHIA-RELATED"/>
    <property type="match status" value="1"/>
</dbReference>
<dbReference type="InterPro" id="IPR027434">
    <property type="entry name" value="Homing_endonucl"/>
</dbReference>
<accession>A0A1M5B734</accession>
<dbReference type="GO" id="GO:0051301">
    <property type="term" value="P:cell division"/>
    <property type="evidence" value="ECO:0007669"/>
    <property type="project" value="UniProtKB-UniRule"/>
</dbReference>
<sequence>MSFSSVAKSELCRIQDEKSCCQLAELSAIMKMSGTIQINGKNGLGLRVTTENPAIARRIFSLLKNIFGVHTDIMVKKNSTFKKNNIYMLLITPEMGAKDILLKTGILKQHSDGTLGIYHKIHPEIIKKSCCRRAYVRGAFLGGGSISNPEKTYHLEFVTNSLEYAEDLMKLINSYNLTSKVIQRKSNFVVYLKEGEQIIDLLNIIGAHNALLELENVRIYKEMRNNVNRLVNCETANLNKTVDAAVRQIESINFIKEKVGLKKLPPNLREIAELRLNFPDVSLKELGQMLNPPIGKSGVNHRLRKIEKIAEELKDS</sequence>
<feature type="domain" description="Sporulation transcription regulator WhiA N-terminal" evidence="6">
    <location>
        <begin position="19"/>
        <end position="107"/>
    </location>
</feature>
<dbReference type="GO" id="GO:0003677">
    <property type="term" value="F:DNA binding"/>
    <property type="evidence" value="ECO:0007669"/>
    <property type="project" value="UniProtKB-UniRule"/>
</dbReference>
<dbReference type="InterPro" id="IPR023054">
    <property type="entry name" value="Sporulation_regulator_WhiA_C"/>
</dbReference>
<dbReference type="SUPFAM" id="SSF55608">
    <property type="entry name" value="Homing endonucleases"/>
    <property type="match status" value="1"/>
</dbReference>
<dbReference type="PANTHER" id="PTHR37307">
    <property type="entry name" value="CELL DIVISION PROTEIN WHIA-RELATED"/>
    <property type="match status" value="1"/>
</dbReference>
<dbReference type="EMBL" id="FQVG01000064">
    <property type="protein sequence ID" value="SHF38289.1"/>
    <property type="molecule type" value="Genomic_DNA"/>
</dbReference>
<reference evidence="9" key="1">
    <citation type="submission" date="2016-11" db="EMBL/GenBank/DDBJ databases">
        <authorList>
            <person name="Varghese N."/>
            <person name="Submissions S."/>
        </authorList>
    </citation>
    <scope>NUCLEOTIDE SEQUENCE [LARGE SCALE GENOMIC DNA]</scope>
    <source>
        <strain evidence="9">DSM 10124</strain>
    </source>
</reference>